<organism evidence="3 4">
    <name type="scientific">Brevibacterium otitidis</name>
    <dbReference type="NCBI Taxonomy" id="53364"/>
    <lineage>
        <taxon>Bacteria</taxon>
        <taxon>Bacillati</taxon>
        <taxon>Actinomycetota</taxon>
        <taxon>Actinomycetes</taxon>
        <taxon>Micrococcales</taxon>
        <taxon>Brevibacteriaceae</taxon>
        <taxon>Brevibacterium</taxon>
    </lineage>
</organism>
<keyword evidence="2" id="KW-1133">Transmembrane helix</keyword>
<protein>
    <submittedName>
        <fullName evidence="3">Uncharacterized protein</fullName>
    </submittedName>
</protein>
<gene>
    <name evidence="3" type="ORF">ACFFN1_01750</name>
</gene>
<accession>A0ABV5WZK3</accession>
<keyword evidence="4" id="KW-1185">Reference proteome</keyword>
<keyword evidence="2" id="KW-0472">Membrane</keyword>
<feature type="transmembrane region" description="Helical" evidence="2">
    <location>
        <begin position="82"/>
        <end position="104"/>
    </location>
</feature>
<reference evidence="3 4" key="1">
    <citation type="submission" date="2024-09" db="EMBL/GenBank/DDBJ databases">
        <authorList>
            <person name="Sun Q."/>
            <person name="Mori K."/>
        </authorList>
    </citation>
    <scope>NUCLEOTIDE SEQUENCE [LARGE SCALE GENOMIC DNA]</scope>
    <source>
        <strain evidence="3 4">JCM 11683</strain>
    </source>
</reference>
<sequence>MSSSSDDEHGSDDGRTDPTWDSLGDGERVADDEWSELVSGINRDYGFVPEMSADEIRDALAEDEEWHPPEPAPVGWRTAPPLFVLGLLGLIGGIIALLLSAFILRALPGFVLAVIIVVILLSTVIVIRHLPEHRSPDDGDGAQV</sequence>
<evidence type="ECO:0000256" key="2">
    <source>
        <dbReference type="SAM" id="Phobius"/>
    </source>
</evidence>
<dbReference type="Proteomes" id="UP001589707">
    <property type="component" value="Unassembled WGS sequence"/>
</dbReference>
<feature type="compositionally biased region" description="Basic and acidic residues" evidence="1">
    <location>
        <begin position="1"/>
        <end position="18"/>
    </location>
</feature>
<dbReference type="RefSeq" id="WP_376838014.1">
    <property type="nucleotide sequence ID" value="NZ_JBHMAU010000018.1"/>
</dbReference>
<dbReference type="EMBL" id="JBHMAU010000018">
    <property type="protein sequence ID" value="MFB9775147.1"/>
    <property type="molecule type" value="Genomic_DNA"/>
</dbReference>
<evidence type="ECO:0000313" key="3">
    <source>
        <dbReference type="EMBL" id="MFB9775147.1"/>
    </source>
</evidence>
<comment type="caution">
    <text evidence="3">The sequence shown here is derived from an EMBL/GenBank/DDBJ whole genome shotgun (WGS) entry which is preliminary data.</text>
</comment>
<keyword evidence="2" id="KW-0812">Transmembrane</keyword>
<feature type="transmembrane region" description="Helical" evidence="2">
    <location>
        <begin position="110"/>
        <end position="127"/>
    </location>
</feature>
<proteinExistence type="predicted"/>
<evidence type="ECO:0000256" key="1">
    <source>
        <dbReference type="SAM" id="MobiDB-lite"/>
    </source>
</evidence>
<feature type="region of interest" description="Disordered" evidence="1">
    <location>
        <begin position="1"/>
        <end position="26"/>
    </location>
</feature>
<name>A0ABV5WZK3_9MICO</name>
<evidence type="ECO:0000313" key="4">
    <source>
        <dbReference type="Proteomes" id="UP001589707"/>
    </source>
</evidence>